<sequence>MNIVCSILSLLLVTLSGYFINTFPYQDPDAYLFGSLFLMVVGGLMSSLALYFSPFLHSVLICTDGCLFMQTLLPRKVVRWEQIASIRLGKGFACIVCNNGTSMKLRRSWANSSTVQHLIYGKTFRYLFSRARTSYNSGDAVTFGRFTVSWEGINNGQQLFQWEQLRTCVYVDSGLALISVEDTCLDLTYLSQLPDATIFVELIKYVLALRRMGSQNEPVS</sequence>
<dbReference type="AlphaFoldDB" id="A0A5J4KHE0"/>
<keyword evidence="1" id="KW-0472">Membrane</keyword>
<dbReference type="EMBL" id="BKZW01000001">
    <property type="protein sequence ID" value="GER87123.1"/>
    <property type="molecule type" value="Genomic_DNA"/>
</dbReference>
<reference evidence="2 3" key="1">
    <citation type="submission" date="2019-10" db="EMBL/GenBank/DDBJ databases">
        <title>Dictyobacter vulcani sp. nov., within the class Ktedonobacteria, isolated from soil of volcanic Mt. Zao.</title>
        <authorList>
            <person name="Zheng Y."/>
            <person name="Wang C.M."/>
            <person name="Sakai Y."/>
            <person name="Abe K."/>
            <person name="Yokota A."/>
            <person name="Yabe S."/>
        </authorList>
    </citation>
    <scope>NUCLEOTIDE SEQUENCE [LARGE SCALE GENOMIC DNA]</scope>
    <source>
        <strain evidence="2 3">W12</strain>
    </source>
</reference>
<dbReference type="InterPro" id="IPR046492">
    <property type="entry name" value="DUF6585"/>
</dbReference>
<keyword evidence="1" id="KW-1133">Transmembrane helix</keyword>
<dbReference type="Proteomes" id="UP000326912">
    <property type="component" value="Unassembled WGS sequence"/>
</dbReference>
<protein>
    <submittedName>
        <fullName evidence="2">Uncharacterized protein</fullName>
    </submittedName>
</protein>
<organism evidence="2 3">
    <name type="scientific">Dictyobacter vulcani</name>
    <dbReference type="NCBI Taxonomy" id="2607529"/>
    <lineage>
        <taxon>Bacteria</taxon>
        <taxon>Bacillati</taxon>
        <taxon>Chloroflexota</taxon>
        <taxon>Ktedonobacteria</taxon>
        <taxon>Ktedonobacterales</taxon>
        <taxon>Dictyobacteraceae</taxon>
        <taxon>Dictyobacter</taxon>
    </lineage>
</organism>
<keyword evidence="3" id="KW-1185">Reference proteome</keyword>
<evidence type="ECO:0000313" key="3">
    <source>
        <dbReference type="Proteomes" id="UP000326912"/>
    </source>
</evidence>
<feature type="transmembrane region" description="Helical" evidence="1">
    <location>
        <begin position="32"/>
        <end position="52"/>
    </location>
</feature>
<accession>A0A5J4KHE0</accession>
<evidence type="ECO:0000313" key="2">
    <source>
        <dbReference type="EMBL" id="GER87123.1"/>
    </source>
</evidence>
<name>A0A5J4KHE0_9CHLR</name>
<gene>
    <name evidence="2" type="ORF">KDW_12850</name>
</gene>
<comment type="caution">
    <text evidence="2">The sequence shown here is derived from an EMBL/GenBank/DDBJ whole genome shotgun (WGS) entry which is preliminary data.</text>
</comment>
<evidence type="ECO:0000256" key="1">
    <source>
        <dbReference type="SAM" id="Phobius"/>
    </source>
</evidence>
<keyword evidence="1" id="KW-0812">Transmembrane</keyword>
<dbReference type="Pfam" id="PF20226">
    <property type="entry name" value="DUF6585"/>
    <property type="match status" value="1"/>
</dbReference>
<proteinExistence type="predicted"/>